<keyword evidence="2" id="KW-1185">Reference proteome</keyword>
<dbReference type="RefSeq" id="WP_212537153.1">
    <property type="nucleotide sequence ID" value="NZ_JAGTUU010000005.1"/>
</dbReference>
<accession>A0A8J7WCS8</accession>
<dbReference type="Proteomes" id="UP000681356">
    <property type="component" value="Unassembled WGS sequence"/>
</dbReference>
<name>A0A8J7WCS8_9RHOB</name>
<evidence type="ECO:0008006" key="3">
    <source>
        <dbReference type="Google" id="ProtNLM"/>
    </source>
</evidence>
<comment type="caution">
    <text evidence="1">The sequence shown here is derived from an EMBL/GenBank/DDBJ whole genome shotgun (WGS) entry which is preliminary data.</text>
</comment>
<evidence type="ECO:0000313" key="1">
    <source>
        <dbReference type="EMBL" id="MBS0125197.1"/>
    </source>
</evidence>
<evidence type="ECO:0000313" key="2">
    <source>
        <dbReference type="Proteomes" id="UP000681356"/>
    </source>
</evidence>
<protein>
    <recommendedName>
        <fullName evidence="3">Lipoprotein</fullName>
    </recommendedName>
</protein>
<proteinExistence type="predicted"/>
<sequence length="67" mass="6551">METIRIITLFSAVAGLAACGDTLGEQAAIGAGAGTVTAAAIEGDIFTGAVVGAAANIAYCSRYPSRC</sequence>
<organism evidence="1 2">
    <name type="scientific">Thetidibacter halocola</name>
    <dbReference type="NCBI Taxonomy" id="2827239"/>
    <lineage>
        <taxon>Bacteria</taxon>
        <taxon>Pseudomonadati</taxon>
        <taxon>Pseudomonadota</taxon>
        <taxon>Alphaproteobacteria</taxon>
        <taxon>Rhodobacterales</taxon>
        <taxon>Roseobacteraceae</taxon>
        <taxon>Thetidibacter</taxon>
    </lineage>
</organism>
<dbReference type="AlphaFoldDB" id="A0A8J7WCS8"/>
<gene>
    <name evidence="1" type="ORF">KB874_13985</name>
</gene>
<dbReference type="PROSITE" id="PS51257">
    <property type="entry name" value="PROKAR_LIPOPROTEIN"/>
    <property type="match status" value="1"/>
</dbReference>
<reference evidence="1" key="1">
    <citation type="submission" date="2021-04" db="EMBL/GenBank/DDBJ databases">
        <authorList>
            <person name="Yoon J."/>
        </authorList>
    </citation>
    <scope>NUCLEOTIDE SEQUENCE</scope>
    <source>
        <strain evidence="1">KMU-90</strain>
    </source>
</reference>
<dbReference type="EMBL" id="JAGTUU010000005">
    <property type="protein sequence ID" value="MBS0125197.1"/>
    <property type="molecule type" value="Genomic_DNA"/>
</dbReference>